<reference evidence="1" key="1">
    <citation type="submission" date="2018-06" db="EMBL/GenBank/DDBJ databases">
        <authorList>
            <person name="Zhirakovskaya E."/>
        </authorList>
    </citation>
    <scope>NUCLEOTIDE SEQUENCE</scope>
</reference>
<evidence type="ECO:0008006" key="2">
    <source>
        <dbReference type="Google" id="ProtNLM"/>
    </source>
</evidence>
<organism evidence="1">
    <name type="scientific">hydrothermal vent metagenome</name>
    <dbReference type="NCBI Taxonomy" id="652676"/>
    <lineage>
        <taxon>unclassified sequences</taxon>
        <taxon>metagenomes</taxon>
        <taxon>ecological metagenomes</taxon>
    </lineage>
</organism>
<accession>A0A3B0TPG4</accession>
<sequence length="237" mass="27005">MLGVFLAVTLAFSSIQTKDVKCEEIKVFFDGSQVICLGKSEIISLVKKADRKLLGENLSRVNAELIEQAVEKHSTIENAEVYKTVAKNGNSYKGILAVRIKYRTPVLRIISGNKSYFLDKDGKQIPISTNYSANVLAVTGKIKERFARDKILPFVLYIVEDEFWNAQIEQIHVNAEDDIILTPLVGGHLIEFGSVDNYQEKFRNLRAFYEKVLVNNNWNKYNRINLAYKNQVIGIKR</sequence>
<protein>
    <recommendedName>
        <fullName evidence="2">Cell division protein FtsQ</fullName>
    </recommendedName>
</protein>
<gene>
    <name evidence="1" type="ORF">MNBD_BACTEROID01-483</name>
</gene>
<proteinExistence type="predicted"/>
<dbReference type="AlphaFoldDB" id="A0A3B0TPG4"/>
<name>A0A3B0TPG4_9ZZZZ</name>
<evidence type="ECO:0000313" key="1">
    <source>
        <dbReference type="EMBL" id="VAW15257.1"/>
    </source>
</evidence>
<dbReference type="EMBL" id="UOEP01000046">
    <property type="protein sequence ID" value="VAW15257.1"/>
    <property type="molecule type" value="Genomic_DNA"/>
</dbReference>